<dbReference type="InterPro" id="IPR002347">
    <property type="entry name" value="SDR_fam"/>
</dbReference>
<dbReference type="InterPro" id="IPR045313">
    <property type="entry name" value="CBR1-like"/>
</dbReference>
<keyword evidence="3" id="KW-0560">Oxidoreductase</keyword>
<dbReference type="EMBL" id="WUMU01000061">
    <property type="protein sequence ID" value="MXN21221.1"/>
    <property type="molecule type" value="Genomic_DNA"/>
</dbReference>
<evidence type="ECO:0000313" key="6">
    <source>
        <dbReference type="Proteomes" id="UP000477911"/>
    </source>
</evidence>
<proteinExistence type="inferred from homology"/>
<keyword evidence="6" id="KW-1185">Reference proteome</keyword>
<evidence type="ECO:0000256" key="1">
    <source>
        <dbReference type="ARBA" id="ARBA00006484"/>
    </source>
</evidence>
<dbReference type="PRINTS" id="PR00081">
    <property type="entry name" value="GDHRDH"/>
</dbReference>
<protein>
    <submittedName>
        <fullName evidence="5">SDR family NAD(P)-dependent oxidoreductase</fullName>
    </submittedName>
</protein>
<evidence type="ECO:0000256" key="2">
    <source>
        <dbReference type="ARBA" id="ARBA00022857"/>
    </source>
</evidence>
<evidence type="ECO:0000256" key="4">
    <source>
        <dbReference type="RuleBase" id="RU000363"/>
    </source>
</evidence>
<accession>A0A6L7GAY9</accession>
<name>A0A6L7GAY9_9RHOB</name>
<organism evidence="5 6">
    <name type="scientific">Pseudooceanicola albus</name>
    <dbReference type="NCBI Taxonomy" id="2692189"/>
    <lineage>
        <taxon>Bacteria</taxon>
        <taxon>Pseudomonadati</taxon>
        <taxon>Pseudomonadota</taxon>
        <taxon>Alphaproteobacteria</taxon>
        <taxon>Rhodobacterales</taxon>
        <taxon>Paracoccaceae</taxon>
        <taxon>Pseudooceanicola</taxon>
    </lineage>
</organism>
<keyword evidence="2" id="KW-0521">NADP</keyword>
<dbReference type="Proteomes" id="UP000477911">
    <property type="component" value="Unassembled WGS sequence"/>
</dbReference>
<dbReference type="InterPro" id="IPR036291">
    <property type="entry name" value="NAD(P)-bd_dom_sf"/>
</dbReference>
<dbReference type="PANTHER" id="PTHR43490">
    <property type="entry name" value="(+)-NEOMENTHOL DEHYDROGENASE"/>
    <property type="match status" value="1"/>
</dbReference>
<evidence type="ECO:0000256" key="3">
    <source>
        <dbReference type="ARBA" id="ARBA00023002"/>
    </source>
</evidence>
<dbReference type="Pfam" id="PF00106">
    <property type="entry name" value="adh_short"/>
    <property type="match status" value="1"/>
</dbReference>
<sequence>MEHAGKIVLVTGANKGIGYEICRQLGAAGMTVVIGARKTDAGEEAVRKLTQNGVVASAVSLDVTDPTSIAAAKDAIEERYGKLDILVNNAGIASMAVGKPSETDVDAARQIFETNFFGPIAVTKAMLPLLRKAGGTARIINQSSDLGSLNRQSDGLWHHAQVKPVGYSASKAALNMLTVQLSWELQAEGITVSSANPGSTATDLNNNFGQQTVAEGAAPAVRLALMEVMPSGIFLGRDGQEPW</sequence>
<comment type="similarity">
    <text evidence="1 4">Belongs to the short-chain dehydrogenases/reductases (SDR) family.</text>
</comment>
<dbReference type="CDD" id="cd05324">
    <property type="entry name" value="carb_red_PTCR-like_SDR_c"/>
    <property type="match status" value="1"/>
</dbReference>
<dbReference type="Gene3D" id="3.40.50.720">
    <property type="entry name" value="NAD(P)-binding Rossmann-like Domain"/>
    <property type="match status" value="1"/>
</dbReference>
<reference evidence="5 6" key="1">
    <citation type="submission" date="2019-12" db="EMBL/GenBank/DDBJ databases">
        <authorList>
            <person name="Li M."/>
        </authorList>
    </citation>
    <scope>NUCLEOTIDE SEQUENCE [LARGE SCALE GENOMIC DNA]</scope>
    <source>
        <strain evidence="5 6">GBMRC 2024</strain>
    </source>
</reference>
<dbReference type="AlphaFoldDB" id="A0A6L7GAY9"/>
<evidence type="ECO:0000313" key="5">
    <source>
        <dbReference type="EMBL" id="MXN21221.1"/>
    </source>
</evidence>
<dbReference type="PANTHER" id="PTHR43490:SF99">
    <property type="entry name" value="SHORT-CHAIN DEHYDROGENASE_REDUCTASE"/>
    <property type="match status" value="1"/>
</dbReference>
<gene>
    <name evidence="5" type="ORF">GR170_25715</name>
</gene>
<dbReference type="SUPFAM" id="SSF51735">
    <property type="entry name" value="NAD(P)-binding Rossmann-fold domains"/>
    <property type="match status" value="1"/>
</dbReference>
<dbReference type="PRINTS" id="PR00080">
    <property type="entry name" value="SDRFAMILY"/>
</dbReference>
<dbReference type="GO" id="GO:0016616">
    <property type="term" value="F:oxidoreductase activity, acting on the CH-OH group of donors, NAD or NADP as acceptor"/>
    <property type="evidence" value="ECO:0007669"/>
    <property type="project" value="InterPro"/>
</dbReference>
<dbReference type="RefSeq" id="WP_160897330.1">
    <property type="nucleotide sequence ID" value="NZ_WUMU01000061.1"/>
</dbReference>
<comment type="caution">
    <text evidence="5">The sequence shown here is derived from an EMBL/GenBank/DDBJ whole genome shotgun (WGS) entry which is preliminary data.</text>
</comment>